<reference evidence="4 5" key="1">
    <citation type="submission" date="2019-04" db="EMBL/GenBank/DDBJ databases">
        <authorList>
            <person name="Feng G."/>
            <person name="Zhang J."/>
            <person name="Zhu H."/>
        </authorList>
    </citation>
    <scope>NUCLEOTIDE SEQUENCE [LARGE SCALE GENOMIC DNA]</scope>
    <source>
        <strain evidence="4 5">JCM 19491</strain>
    </source>
</reference>
<dbReference type="RefSeq" id="WP_135529461.1">
    <property type="nucleotide sequence ID" value="NZ_SRKZ01000001.1"/>
</dbReference>
<proteinExistence type="predicted"/>
<evidence type="ECO:0000259" key="3">
    <source>
        <dbReference type="SMART" id="SM00429"/>
    </source>
</evidence>
<evidence type="ECO:0000256" key="2">
    <source>
        <dbReference type="PROSITE-ProRule" id="PRU00504"/>
    </source>
</evidence>
<name>A0A4Z0MVR8_9BACT</name>
<dbReference type="PROSITE" id="PS51125">
    <property type="entry name" value="NHL"/>
    <property type="match status" value="3"/>
</dbReference>
<dbReference type="Pfam" id="PF18962">
    <property type="entry name" value="Por_Secre_tail"/>
    <property type="match status" value="1"/>
</dbReference>
<feature type="repeat" description="NHL" evidence="2">
    <location>
        <begin position="111"/>
        <end position="154"/>
    </location>
</feature>
<dbReference type="InterPro" id="IPR002909">
    <property type="entry name" value="IPT_dom"/>
</dbReference>
<gene>
    <name evidence="4" type="ORF">EU557_05925</name>
</gene>
<dbReference type="OrthoDB" id="1524003at2"/>
<dbReference type="SMART" id="SM00429">
    <property type="entry name" value="IPT"/>
    <property type="match status" value="4"/>
</dbReference>
<comment type="caution">
    <text evidence="4">The sequence shown here is derived from an EMBL/GenBank/DDBJ whole genome shotgun (WGS) entry which is preliminary data.</text>
</comment>
<dbReference type="SUPFAM" id="SSF63829">
    <property type="entry name" value="Calcium-dependent phosphotriesterase"/>
    <property type="match status" value="1"/>
</dbReference>
<dbReference type="SUPFAM" id="SSF101898">
    <property type="entry name" value="NHL repeat"/>
    <property type="match status" value="2"/>
</dbReference>
<feature type="repeat" description="NHL" evidence="2">
    <location>
        <begin position="343"/>
        <end position="384"/>
    </location>
</feature>
<evidence type="ECO:0000313" key="4">
    <source>
        <dbReference type="EMBL" id="TGD83317.1"/>
    </source>
</evidence>
<dbReference type="InterPro" id="IPR050952">
    <property type="entry name" value="TRIM-NHL_E3_ligases"/>
</dbReference>
<dbReference type="CDD" id="cd00603">
    <property type="entry name" value="IPT_PCSR"/>
    <property type="match status" value="1"/>
</dbReference>
<dbReference type="InterPro" id="IPR001258">
    <property type="entry name" value="NHL_repeat"/>
</dbReference>
<feature type="domain" description="IPT/TIG" evidence="3">
    <location>
        <begin position="1328"/>
        <end position="1409"/>
    </location>
</feature>
<organism evidence="4 5">
    <name type="scientific">Hymenobacter wooponensis</name>
    <dbReference type="NCBI Taxonomy" id="1525360"/>
    <lineage>
        <taxon>Bacteria</taxon>
        <taxon>Pseudomonadati</taxon>
        <taxon>Bacteroidota</taxon>
        <taxon>Cytophagia</taxon>
        <taxon>Cytophagales</taxon>
        <taxon>Hymenobacteraceae</taxon>
        <taxon>Hymenobacter</taxon>
    </lineage>
</organism>
<dbReference type="InterPro" id="IPR013783">
    <property type="entry name" value="Ig-like_fold"/>
</dbReference>
<dbReference type="InterPro" id="IPR026444">
    <property type="entry name" value="Secre_tail"/>
</dbReference>
<dbReference type="Pfam" id="PF24595">
    <property type="entry name" value="DUF7619"/>
    <property type="match status" value="1"/>
</dbReference>
<dbReference type="Gene3D" id="2.60.40.10">
    <property type="entry name" value="Immunoglobulins"/>
    <property type="match status" value="4"/>
</dbReference>
<dbReference type="InterPro" id="IPR011042">
    <property type="entry name" value="6-blade_b-propeller_TolB-like"/>
</dbReference>
<dbReference type="Proteomes" id="UP000298284">
    <property type="component" value="Unassembled WGS sequence"/>
</dbReference>
<dbReference type="EMBL" id="SRKZ01000001">
    <property type="protein sequence ID" value="TGD83317.1"/>
    <property type="molecule type" value="Genomic_DNA"/>
</dbReference>
<evidence type="ECO:0000256" key="1">
    <source>
        <dbReference type="ARBA" id="ARBA00022737"/>
    </source>
</evidence>
<keyword evidence="5" id="KW-1185">Reference proteome</keyword>
<feature type="domain" description="IPT/TIG" evidence="3">
    <location>
        <begin position="1079"/>
        <end position="1158"/>
    </location>
</feature>
<evidence type="ECO:0000313" key="5">
    <source>
        <dbReference type="Proteomes" id="UP000298284"/>
    </source>
</evidence>
<feature type="repeat" description="NHL" evidence="2">
    <location>
        <begin position="448"/>
        <end position="484"/>
    </location>
</feature>
<dbReference type="Pfam" id="PF01833">
    <property type="entry name" value="TIG"/>
    <property type="match status" value="4"/>
</dbReference>
<dbReference type="NCBIfam" id="TIGR04183">
    <property type="entry name" value="Por_Secre_tail"/>
    <property type="match status" value="1"/>
</dbReference>
<dbReference type="Pfam" id="PF01436">
    <property type="entry name" value="NHL"/>
    <property type="match status" value="1"/>
</dbReference>
<dbReference type="PANTHER" id="PTHR24104:SF25">
    <property type="entry name" value="PROTEIN LIN-41"/>
    <property type="match status" value="1"/>
</dbReference>
<dbReference type="InterPro" id="IPR055353">
    <property type="entry name" value="DUF7619"/>
</dbReference>
<feature type="domain" description="IPT/TIG" evidence="3">
    <location>
        <begin position="1243"/>
        <end position="1326"/>
    </location>
</feature>
<dbReference type="GO" id="GO:0008270">
    <property type="term" value="F:zinc ion binding"/>
    <property type="evidence" value="ECO:0007669"/>
    <property type="project" value="UniProtKB-KW"/>
</dbReference>
<protein>
    <submittedName>
        <fullName evidence="4">T9SS type A sorting domain-containing protein</fullName>
    </submittedName>
</protein>
<dbReference type="InterPro" id="IPR014756">
    <property type="entry name" value="Ig_E-set"/>
</dbReference>
<dbReference type="Gene3D" id="2.40.10.500">
    <property type="match status" value="1"/>
</dbReference>
<accession>A0A4Z0MVR8</accession>
<dbReference type="PANTHER" id="PTHR24104">
    <property type="entry name" value="E3 UBIQUITIN-PROTEIN LIGASE NHLRC1-RELATED"/>
    <property type="match status" value="1"/>
</dbReference>
<feature type="domain" description="IPT/TIG" evidence="3">
    <location>
        <begin position="1160"/>
        <end position="1239"/>
    </location>
</feature>
<dbReference type="Gene3D" id="2.120.10.30">
    <property type="entry name" value="TolB, C-terminal domain"/>
    <property type="match status" value="2"/>
</dbReference>
<sequence>MRKRLLLLLLLTSCLSAFGQLREFRLERMLGTPLDLPLDIKLDQAGNMYVLDRLGITKLDPNGQYRGVIPLRSATRTPDWSALALDGHGSIYVVNQTLGFIRKYSVVGDSLTQFGTQGAGQGQLLQPKGAAVDAAGNIYVADSGNNRVQKFAANGQVVWVYAPGGSLALVQPTDVKLGPDNNVYVLNRDYTAVKLSPSGQLLNSLSLRVPGSTLNDQSNGMLLDASNNIYLVSSRLSYIQKYSPQGNHLEAFGSGAPTFYGIHAALGIDATGNVYAVDATDRDPSFSTIRKYSATGSLVQQWGNEAVLGNYLRLDQAGNLYYYDAKQQKIVRRNPAGLEVGAFGSRGSANGQFNGPVTSIALDALGNVYALESGEPRIQKFDAQGRFLSKIPLPNPQTNPNGYWPTDLAVDAIGNLYVLDHYSGVRKYSPQGQFLQNIGAGGSGSWPGPGPGKFYAPRGVLVDIRGNVYVLDGAGSRVQKFTSTGQLIREVVSVFPPSFTGSASLSPYDAGFAVDGAGNIYASVGKDDFVTMYAANSSQQKKLPVRANLLAINSNGTRLVTGMVNNDVLRFYTATDLHPANLITGRVYQDLNNNCTPDPTEPGLPNMVIVAEPGNYYGLSDENGNYSIEVDTGTFVLRQIVPTQQPGHIVQPLCSNSVPLRFTSYGTSVVGPDFGDRVSAASYLTINVAGRRRRCARNVTTVSYANIGYAAASNAVVKVALPQYVNFLRANVPHTRDAAGNYLFEVGTLQPNQRGIISIEDSVSCGNTGIRGLTLCTKAWITPGNTYPTSSGWDQASLTVSGHEQAGNQVRFVVRNSGLGATTDSVGLRIYQDAQLALQRNISLASRDSLVFRWTATGPVVRIETDQPDQHPTSRVASATVELPGLRTSSAPSPAMMAMPPAETAPEMAEDCQPILDSYDPNDKQVVPVGVTAQHFTPTNQALRYQVRFQNTGNDVAYRVVVVDTISADLDLSTLQINAASHSYRLAVAGQQRPVLTFTFDNIMLPDSASNPLGSNGLIQFSIRPKAVLAARTRIDNFADIFFDYNEPVRTNTTTNRIYDVPRTVDPAVALSYSDVLALPAIASVAPAEGRFGTLVTLTGRHFLPTATANRVVFDGVAAPVLSATATTLTVRVPAGATTGSLVLTTSDGTSRSNFTVFQPPTITDVAPSEGRPGTVVTVTGTHFSALAAQDTVEFNGVAARVLQASATTLQVEVPAGATLGKLRLRTRGGAVESPQAFMVWYAPTLTAVAPGRASVGATISLSGTNFSTNAARNVVTFTGGRTAQVLQQAASRSLLVKVPAGAQSGQIKVQTPGGEAMGAADFTVIPAPTITSFSPQAGTVGTLVTIEGRNFHEEGKADSIYFNGVAAQVLETSATRLLALVPRGASTGALMVSGVGGQGRSSQNFTVTALAPHDAVVVYPNPTQGDVKVNWQKADVTVQQVWVYDARGSLISSQTASAAVGDELTLPLARHRAGLYVVVVKTAKGRIMKRITVL</sequence>
<dbReference type="SUPFAM" id="SSF81296">
    <property type="entry name" value="E set domains"/>
    <property type="match status" value="4"/>
</dbReference>
<keyword evidence="1" id="KW-0677">Repeat</keyword>